<dbReference type="EMBL" id="CM001488">
    <property type="protein sequence ID" value="EIM62118.1"/>
    <property type="molecule type" value="Genomic_DNA"/>
</dbReference>
<evidence type="ECO:0000313" key="2">
    <source>
        <dbReference type="Proteomes" id="UP000005778"/>
    </source>
</evidence>
<gene>
    <name evidence="1" type="ORF">DespoDRAFT_00069</name>
</gene>
<name>I5AY05_9BACT</name>
<reference evidence="1 2" key="1">
    <citation type="submission" date="2011-09" db="EMBL/GenBank/DDBJ databases">
        <authorList>
            <consortium name="US DOE Joint Genome Institute (JGI-PGF)"/>
            <person name="Lucas S."/>
            <person name="Han J."/>
            <person name="Lapidus A."/>
            <person name="Cheng J.-F."/>
            <person name="Goodwin L."/>
            <person name="Pitluck S."/>
            <person name="Peters L."/>
            <person name="Land M.L."/>
            <person name="Hauser L."/>
            <person name="Orellana R."/>
            <person name="Lovley D."/>
            <person name="Woyke T.J."/>
        </authorList>
    </citation>
    <scope>NUCLEOTIDE SEQUENCE [LARGE SCALE GENOMIC DNA]</scope>
    <source>
        <strain evidence="1 2">2ac9</strain>
    </source>
</reference>
<reference evidence="1 2" key="2">
    <citation type="submission" date="2012-02" db="EMBL/GenBank/DDBJ databases">
        <title>Improved High-Quality Draft sequence of Desulfobacter postgatei 2ac9.</title>
        <authorList>
            <consortium name="US DOE Joint Genome Institute"/>
            <person name="Lucas S."/>
            <person name="Han J."/>
            <person name="Lapidus A."/>
            <person name="Cheng J.-F."/>
            <person name="Goodwin L."/>
            <person name="Pitluck S."/>
            <person name="Peters L."/>
            <person name="Ovchinnikova G."/>
            <person name="Held B."/>
            <person name="Detter J.C."/>
            <person name="Han C."/>
            <person name="Tapia R."/>
            <person name="Land M."/>
            <person name="Hauser L."/>
            <person name="Kyrpides N."/>
            <person name="Ivanova N."/>
            <person name="Pagani I."/>
            <person name="Orellana R."/>
            <person name="Lovley D."/>
            <person name="Woyke T."/>
        </authorList>
    </citation>
    <scope>NUCLEOTIDE SEQUENCE [LARGE SCALE GENOMIC DNA]</scope>
    <source>
        <strain evidence="1 2">2ac9</strain>
    </source>
</reference>
<dbReference type="Proteomes" id="UP000005778">
    <property type="component" value="Chromosome"/>
</dbReference>
<proteinExistence type="predicted"/>
<organism evidence="1 2">
    <name type="scientific">Desulfobacter postgatei 2ac9</name>
    <dbReference type="NCBI Taxonomy" id="879212"/>
    <lineage>
        <taxon>Bacteria</taxon>
        <taxon>Pseudomonadati</taxon>
        <taxon>Thermodesulfobacteriota</taxon>
        <taxon>Desulfobacteria</taxon>
        <taxon>Desulfobacterales</taxon>
        <taxon>Desulfobacteraceae</taxon>
        <taxon>Desulfobacter</taxon>
    </lineage>
</organism>
<dbReference type="AlphaFoldDB" id="I5AY05"/>
<keyword evidence="2" id="KW-1185">Reference proteome</keyword>
<protein>
    <submittedName>
        <fullName evidence="1">Uncharacterized protein</fullName>
    </submittedName>
</protein>
<sequence length="39" mass="4365">MGIPKLSRNDVFQFQIEDTVNRALIKGHIINYYGAGATL</sequence>
<accession>I5AY05</accession>
<dbReference type="HOGENOM" id="CLU_3308575_0_0_7"/>
<evidence type="ECO:0000313" key="1">
    <source>
        <dbReference type="EMBL" id="EIM62118.1"/>
    </source>
</evidence>
<dbReference type="STRING" id="879212.DespoDRAFT_00069"/>